<sequence length="242" mass="26343">MMPDNGGKRLKEEYETIDLLEILRLLKKNLLAILAVTILLAVAGYLVSTFAMTPQYEASATLIVNSREDQAAAQAPITNDQLTSATKLVDTYAVILTSDTVLDKTISNLNLNMSYNDLVERVRIESVNSTQVMKITVKDTDPERARAIAADIVEQAPEIIIQTVKAGSVEIISKAKAETVPVSPSKAKNTVLAGMLGLVISVGIVILRYLLNNKFMTDDDITNKLGLTVLGIIPQIDMKGER</sequence>
<feature type="transmembrane region" description="Helical" evidence="7">
    <location>
        <begin position="30"/>
        <end position="52"/>
    </location>
</feature>
<dbReference type="Proteomes" id="UP000431913">
    <property type="component" value="Unassembled WGS sequence"/>
</dbReference>
<evidence type="ECO:0000256" key="2">
    <source>
        <dbReference type="ARBA" id="ARBA00006683"/>
    </source>
</evidence>
<dbReference type="GO" id="GO:0004713">
    <property type="term" value="F:protein tyrosine kinase activity"/>
    <property type="evidence" value="ECO:0007669"/>
    <property type="project" value="TreeGrafter"/>
</dbReference>
<evidence type="ECO:0000256" key="4">
    <source>
        <dbReference type="ARBA" id="ARBA00022692"/>
    </source>
</evidence>
<name>A0A6I2UBJ2_9FIRM</name>
<feature type="domain" description="Polysaccharide chain length determinant N-terminal" evidence="8">
    <location>
        <begin position="15"/>
        <end position="109"/>
    </location>
</feature>
<dbReference type="AlphaFoldDB" id="A0A6I2UBJ2"/>
<dbReference type="InterPro" id="IPR032807">
    <property type="entry name" value="GNVR"/>
</dbReference>
<evidence type="ECO:0000256" key="1">
    <source>
        <dbReference type="ARBA" id="ARBA00004651"/>
    </source>
</evidence>
<organism evidence="10 11">
    <name type="scientific">Ruthenibacterium lactatiformans</name>
    <dbReference type="NCBI Taxonomy" id="1550024"/>
    <lineage>
        <taxon>Bacteria</taxon>
        <taxon>Bacillati</taxon>
        <taxon>Bacillota</taxon>
        <taxon>Clostridia</taxon>
        <taxon>Eubacteriales</taxon>
        <taxon>Oscillospiraceae</taxon>
        <taxon>Ruthenibacterium</taxon>
    </lineage>
</organism>
<dbReference type="PANTHER" id="PTHR32309:SF13">
    <property type="entry name" value="FERRIC ENTEROBACTIN TRANSPORT PROTEIN FEPE"/>
    <property type="match status" value="1"/>
</dbReference>
<keyword evidence="6 7" id="KW-0472">Membrane</keyword>
<gene>
    <name evidence="10" type="ORF">FYJ76_15425</name>
</gene>
<evidence type="ECO:0000256" key="3">
    <source>
        <dbReference type="ARBA" id="ARBA00022475"/>
    </source>
</evidence>
<keyword evidence="5 7" id="KW-1133">Transmembrane helix</keyword>
<dbReference type="PANTHER" id="PTHR32309">
    <property type="entry name" value="TYROSINE-PROTEIN KINASE"/>
    <property type="match status" value="1"/>
</dbReference>
<evidence type="ECO:0000256" key="5">
    <source>
        <dbReference type="ARBA" id="ARBA00022989"/>
    </source>
</evidence>
<keyword evidence="4 7" id="KW-0812">Transmembrane</keyword>
<evidence type="ECO:0000259" key="8">
    <source>
        <dbReference type="Pfam" id="PF02706"/>
    </source>
</evidence>
<dbReference type="InterPro" id="IPR003856">
    <property type="entry name" value="LPS_length_determ_N"/>
</dbReference>
<evidence type="ECO:0000313" key="11">
    <source>
        <dbReference type="Proteomes" id="UP000431913"/>
    </source>
</evidence>
<evidence type="ECO:0000259" key="9">
    <source>
        <dbReference type="Pfam" id="PF13807"/>
    </source>
</evidence>
<comment type="similarity">
    <text evidence="2">Belongs to the CpsC/CapA family.</text>
</comment>
<protein>
    <submittedName>
        <fullName evidence="10">Capsular biosynthesis protein</fullName>
    </submittedName>
</protein>
<evidence type="ECO:0000313" key="10">
    <source>
        <dbReference type="EMBL" id="MST93303.1"/>
    </source>
</evidence>
<evidence type="ECO:0000256" key="6">
    <source>
        <dbReference type="ARBA" id="ARBA00023136"/>
    </source>
</evidence>
<dbReference type="InterPro" id="IPR050445">
    <property type="entry name" value="Bact_polysacc_biosynth/exp"/>
</dbReference>
<dbReference type="EMBL" id="VUNJ01000023">
    <property type="protein sequence ID" value="MST93303.1"/>
    <property type="molecule type" value="Genomic_DNA"/>
</dbReference>
<comment type="caution">
    <text evidence="10">The sequence shown here is derived from an EMBL/GenBank/DDBJ whole genome shotgun (WGS) entry which is preliminary data.</text>
</comment>
<evidence type="ECO:0000256" key="7">
    <source>
        <dbReference type="SAM" id="Phobius"/>
    </source>
</evidence>
<dbReference type="Pfam" id="PF13807">
    <property type="entry name" value="GNVR"/>
    <property type="match status" value="1"/>
</dbReference>
<dbReference type="GO" id="GO:0005886">
    <property type="term" value="C:plasma membrane"/>
    <property type="evidence" value="ECO:0007669"/>
    <property type="project" value="UniProtKB-SubCell"/>
</dbReference>
<keyword evidence="3" id="KW-1003">Cell membrane</keyword>
<dbReference type="Pfam" id="PF02706">
    <property type="entry name" value="Wzz"/>
    <property type="match status" value="1"/>
</dbReference>
<accession>A0A6I2UBJ2</accession>
<proteinExistence type="inferred from homology"/>
<feature type="domain" description="Tyrosine-protein kinase G-rich" evidence="9">
    <location>
        <begin position="158"/>
        <end position="209"/>
    </location>
</feature>
<reference evidence="10 11" key="1">
    <citation type="submission" date="2019-08" db="EMBL/GenBank/DDBJ databases">
        <title>In-depth cultivation of the pig gut microbiome towards novel bacterial diversity and tailored functional studies.</title>
        <authorList>
            <person name="Wylensek D."/>
            <person name="Hitch T.C.A."/>
            <person name="Clavel T."/>
        </authorList>
    </citation>
    <scope>NUCLEOTIDE SEQUENCE [LARGE SCALE GENOMIC DNA]</scope>
    <source>
        <strain evidence="10 11">WCA3-601-WT-6J</strain>
    </source>
</reference>
<comment type="subcellular location">
    <subcellularLocation>
        <location evidence="1">Cell membrane</location>
        <topology evidence="1">Multi-pass membrane protein</topology>
    </subcellularLocation>
</comment>
<feature type="transmembrane region" description="Helical" evidence="7">
    <location>
        <begin position="191"/>
        <end position="211"/>
    </location>
</feature>